<gene>
    <name evidence="1" type="ORF">Patl1_30492</name>
</gene>
<evidence type="ECO:0000313" key="1">
    <source>
        <dbReference type="EMBL" id="KAJ0083858.1"/>
    </source>
</evidence>
<sequence>MLCSCVVSAYWVVEFNPHIKFNKPTFILVPICLCSKFNLIEFRVVDLGGINVNN</sequence>
<name>A0ACC1ABX9_9ROSI</name>
<evidence type="ECO:0000313" key="2">
    <source>
        <dbReference type="Proteomes" id="UP001164250"/>
    </source>
</evidence>
<reference evidence="2" key="1">
    <citation type="journal article" date="2023" name="G3 (Bethesda)">
        <title>Genome assembly and association tests identify interacting loci associated with vigor, precocity, and sex in interspecific pistachio rootstocks.</title>
        <authorList>
            <person name="Palmer W."/>
            <person name="Jacygrad E."/>
            <person name="Sagayaradj S."/>
            <person name="Cavanaugh K."/>
            <person name="Han R."/>
            <person name="Bertier L."/>
            <person name="Beede B."/>
            <person name="Kafkas S."/>
            <person name="Golino D."/>
            <person name="Preece J."/>
            <person name="Michelmore R."/>
        </authorList>
    </citation>
    <scope>NUCLEOTIDE SEQUENCE [LARGE SCALE GENOMIC DNA]</scope>
</reference>
<protein>
    <submittedName>
        <fullName evidence="1">Uncharacterized protein</fullName>
    </submittedName>
</protein>
<comment type="caution">
    <text evidence="1">The sequence shown here is derived from an EMBL/GenBank/DDBJ whole genome shotgun (WGS) entry which is preliminary data.</text>
</comment>
<dbReference type="Proteomes" id="UP001164250">
    <property type="component" value="Chromosome 11"/>
</dbReference>
<organism evidence="1 2">
    <name type="scientific">Pistacia atlantica</name>
    <dbReference type="NCBI Taxonomy" id="434234"/>
    <lineage>
        <taxon>Eukaryota</taxon>
        <taxon>Viridiplantae</taxon>
        <taxon>Streptophyta</taxon>
        <taxon>Embryophyta</taxon>
        <taxon>Tracheophyta</taxon>
        <taxon>Spermatophyta</taxon>
        <taxon>Magnoliopsida</taxon>
        <taxon>eudicotyledons</taxon>
        <taxon>Gunneridae</taxon>
        <taxon>Pentapetalae</taxon>
        <taxon>rosids</taxon>
        <taxon>malvids</taxon>
        <taxon>Sapindales</taxon>
        <taxon>Anacardiaceae</taxon>
        <taxon>Pistacia</taxon>
    </lineage>
</organism>
<proteinExistence type="predicted"/>
<accession>A0ACC1ABX9</accession>
<keyword evidence="2" id="KW-1185">Reference proteome</keyword>
<dbReference type="EMBL" id="CM047907">
    <property type="protein sequence ID" value="KAJ0083858.1"/>
    <property type="molecule type" value="Genomic_DNA"/>
</dbReference>